<keyword evidence="3" id="KW-1185">Reference proteome</keyword>
<dbReference type="RefSeq" id="XP_004343570.1">
    <property type="nucleotide sequence ID" value="XM_004343520.2"/>
</dbReference>
<dbReference type="PANTHER" id="PTHR34094">
    <property type="match status" value="1"/>
</dbReference>
<dbReference type="EMBL" id="KE346373">
    <property type="protein sequence ID" value="KJE97259.1"/>
    <property type="molecule type" value="Genomic_DNA"/>
</dbReference>
<gene>
    <name evidence="2" type="ORF">CAOG_007696</name>
</gene>
<organism evidence="2 3">
    <name type="scientific">Capsaspora owczarzaki (strain ATCC 30864)</name>
    <dbReference type="NCBI Taxonomy" id="595528"/>
    <lineage>
        <taxon>Eukaryota</taxon>
        <taxon>Filasterea</taxon>
        <taxon>Capsaspora</taxon>
    </lineage>
</organism>
<evidence type="ECO:0000256" key="1">
    <source>
        <dbReference type="SAM" id="MobiDB-lite"/>
    </source>
</evidence>
<sequence length="413" mass="44117">MLVVVAALARASWPSSRRWMSTAMLPQLARVDLDPPARVEDEMVYLRLHSKPKSNSASGSRLATQPAQTQLRLSVVADVEQRRRVSVAATPMAQQLQVHGPSQPAEHPSATSFLDVWSSRSSSDRPDLRFALVETGEQRQEAESTKHIEVTIPLKWSFALDASTLAGSTAFSASKIESHAVRVALAGQSSCQLNSVKATFVTVSTEDGDIHADTLLGNLQLTCAGRGQIQIHTKAQGESMEFASKAGSIHCQNVYTNTLHISSGSSGADAQQPPQETTTATTSQWTIGALHAEEECTVTMDGEYGRPRFVVDSFAGGSLRVKSSQPCDLDIRHEERAGLIQVDAVGNSTVVITSPATSSSSASAGRRQLHLAEPSATSTRIQVNNPNGSTQLKQSSSSSWLTGALSKLSLSDE</sequence>
<evidence type="ECO:0000313" key="3">
    <source>
        <dbReference type="Proteomes" id="UP000008743"/>
    </source>
</evidence>
<feature type="region of interest" description="Disordered" evidence="1">
    <location>
        <begin position="263"/>
        <end position="283"/>
    </location>
</feature>
<evidence type="ECO:0008006" key="4">
    <source>
        <dbReference type="Google" id="ProtNLM"/>
    </source>
</evidence>
<evidence type="ECO:0000313" key="2">
    <source>
        <dbReference type="EMBL" id="KJE97259.1"/>
    </source>
</evidence>
<reference evidence="3" key="1">
    <citation type="submission" date="2011-02" db="EMBL/GenBank/DDBJ databases">
        <title>The Genome Sequence of Capsaspora owczarzaki ATCC 30864.</title>
        <authorList>
            <person name="Russ C."/>
            <person name="Cuomo C."/>
            <person name="Burger G."/>
            <person name="Gray M.W."/>
            <person name="Holland P.W.H."/>
            <person name="King N."/>
            <person name="Lang F.B.F."/>
            <person name="Roger A.J."/>
            <person name="Ruiz-Trillo I."/>
            <person name="Young S.K."/>
            <person name="Zeng Q."/>
            <person name="Gargeya S."/>
            <person name="Alvarado L."/>
            <person name="Berlin A."/>
            <person name="Chapman S.B."/>
            <person name="Chen Z."/>
            <person name="Freedman E."/>
            <person name="Gellesch M."/>
            <person name="Goldberg J."/>
            <person name="Griggs A."/>
            <person name="Gujja S."/>
            <person name="Heilman E."/>
            <person name="Heiman D."/>
            <person name="Howarth C."/>
            <person name="Mehta T."/>
            <person name="Neiman D."/>
            <person name="Pearson M."/>
            <person name="Roberts A."/>
            <person name="Saif S."/>
            <person name="Shea T."/>
            <person name="Shenoy N."/>
            <person name="Sisk P."/>
            <person name="Stolte C."/>
            <person name="Sykes S."/>
            <person name="White J."/>
            <person name="Yandava C."/>
            <person name="Haas B."/>
            <person name="Nusbaum C."/>
            <person name="Birren B."/>
        </authorList>
    </citation>
    <scope>NUCLEOTIDE SEQUENCE</scope>
    <source>
        <strain evidence="3">ATCC 30864</strain>
    </source>
</reference>
<name>A0A0D2X563_CAPO3</name>
<dbReference type="InParanoid" id="A0A0D2X563"/>
<dbReference type="Gene3D" id="2.160.20.120">
    <property type="match status" value="1"/>
</dbReference>
<proteinExistence type="predicted"/>
<dbReference type="Proteomes" id="UP000008743">
    <property type="component" value="Unassembled WGS sequence"/>
</dbReference>
<accession>A0A0D2X563</accession>
<feature type="compositionally biased region" description="Low complexity" evidence="1">
    <location>
        <begin position="270"/>
        <end position="283"/>
    </location>
</feature>
<feature type="region of interest" description="Disordered" evidence="1">
    <location>
        <begin position="375"/>
        <end position="413"/>
    </location>
</feature>
<dbReference type="AlphaFoldDB" id="A0A0D2X563"/>
<feature type="compositionally biased region" description="Polar residues" evidence="1">
    <location>
        <begin position="375"/>
        <end position="394"/>
    </location>
</feature>
<protein>
    <recommendedName>
        <fullName evidence="4">Adhesin domain-containing protein</fullName>
    </recommendedName>
</protein>
<dbReference type="PANTHER" id="PTHR34094:SF1">
    <property type="entry name" value="PROTEIN FAM185A"/>
    <property type="match status" value="1"/>
</dbReference>